<evidence type="ECO:0000313" key="2">
    <source>
        <dbReference type="Proteomes" id="UP000279259"/>
    </source>
</evidence>
<gene>
    <name evidence="1" type="ORF">EHS25_008178</name>
</gene>
<dbReference type="EMBL" id="RSCD01000005">
    <property type="protein sequence ID" value="RSH92732.1"/>
    <property type="molecule type" value="Genomic_DNA"/>
</dbReference>
<proteinExistence type="predicted"/>
<name>A0A427YNM7_9TREE</name>
<organism evidence="1 2">
    <name type="scientific">Saitozyma podzolica</name>
    <dbReference type="NCBI Taxonomy" id="1890683"/>
    <lineage>
        <taxon>Eukaryota</taxon>
        <taxon>Fungi</taxon>
        <taxon>Dikarya</taxon>
        <taxon>Basidiomycota</taxon>
        <taxon>Agaricomycotina</taxon>
        <taxon>Tremellomycetes</taxon>
        <taxon>Tremellales</taxon>
        <taxon>Trimorphomycetaceae</taxon>
        <taxon>Saitozyma</taxon>
    </lineage>
</organism>
<keyword evidence="2" id="KW-1185">Reference proteome</keyword>
<comment type="caution">
    <text evidence="1">The sequence shown here is derived from an EMBL/GenBank/DDBJ whole genome shotgun (WGS) entry which is preliminary data.</text>
</comment>
<accession>A0A427YNM7</accession>
<sequence length="167" mass="18844">MSTSSESNTRSYDVYARRFAALVCKSRQARKMHIRLKSATITEDDNLRYDFFTRPEPDRDVEPDHFVDEEYQLSDPFADVCPWRLAHRAVLEELRTSDEAADVLNLVLIAELNHTFALGMNANTFSVDGSVEREVGGETHRVLLIAPVEVDDFDGSEPDSAYGSALE</sequence>
<protein>
    <submittedName>
        <fullName evidence="1">Uncharacterized protein</fullName>
    </submittedName>
</protein>
<dbReference type="AlphaFoldDB" id="A0A427YNM7"/>
<dbReference type="OrthoDB" id="10373122at2759"/>
<reference evidence="1 2" key="1">
    <citation type="submission" date="2018-11" db="EMBL/GenBank/DDBJ databases">
        <title>Genome sequence of Saitozyma podzolica DSM 27192.</title>
        <authorList>
            <person name="Aliyu H."/>
            <person name="Gorte O."/>
            <person name="Ochsenreither K."/>
        </authorList>
    </citation>
    <scope>NUCLEOTIDE SEQUENCE [LARGE SCALE GENOMIC DNA]</scope>
    <source>
        <strain evidence="1 2">DSM 27192</strain>
    </source>
</reference>
<dbReference type="Proteomes" id="UP000279259">
    <property type="component" value="Unassembled WGS sequence"/>
</dbReference>
<evidence type="ECO:0000313" key="1">
    <source>
        <dbReference type="EMBL" id="RSH92732.1"/>
    </source>
</evidence>